<accession>A0A8S5QXP9</accession>
<evidence type="ECO:0000313" key="1">
    <source>
        <dbReference type="EMBL" id="DAE23966.1"/>
    </source>
</evidence>
<name>A0A8S5QXP9_9CAUD</name>
<proteinExistence type="predicted"/>
<sequence length="42" mass="4326">MTHQQSPRPGLSSACVLPQAAADYDPCKPGAPRKGCGAHSFS</sequence>
<dbReference type="EMBL" id="BK015763">
    <property type="protein sequence ID" value="DAE23966.1"/>
    <property type="molecule type" value="Genomic_DNA"/>
</dbReference>
<protein>
    <submittedName>
        <fullName evidence="1">Uncharacterized protein</fullName>
    </submittedName>
</protein>
<reference evidence="1" key="1">
    <citation type="journal article" date="2021" name="Proc. Natl. Acad. Sci. U.S.A.">
        <title>A Catalog of Tens of Thousands of Viruses from Human Metagenomes Reveals Hidden Associations with Chronic Diseases.</title>
        <authorList>
            <person name="Tisza M.J."/>
            <person name="Buck C.B."/>
        </authorList>
    </citation>
    <scope>NUCLEOTIDE SEQUENCE</scope>
    <source>
        <strain evidence="1">CttWj13</strain>
    </source>
</reference>
<organism evidence="1">
    <name type="scientific">Siphoviridae sp. cttWj13</name>
    <dbReference type="NCBI Taxonomy" id="2826494"/>
    <lineage>
        <taxon>Viruses</taxon>
        <taxon>Duplodnaviria</taxon>
        <taxon>Heunggongvirae</taxon>
        <taxon>Uroviricota</taxon>
        <taxon>Caudoviricetes</taxon>
    </lineage>
</organism>